<dbReference type="InterPro" id="IPR049730">
    <property type="entry name" value="SNF2/RAD54-like_C"/>
</dbReference>
<dbReference type="GO" id="GO:0004386">
    <property type="term" value="F:helicase activity"/>
    <property type="evidence" value="ECO:0007669"/>
    <property type="project" value="UniProtKB-KW"/>
</dbReference>
<evidence type="ECO:0000256" key="8">
    <source>
        <dbReference type="ARBA" id="ARBA00023242"/>
    </source>
</evidence>
<dbReference type="GO" id="GO:0003677">
    <property type="term" value="F:DNA binding"/>
    <property type="evidence" value="ECO:0007669"/>
    <property type="project" value="UniProtKB-KW"/>
</dbReference>
<comment type="similarity">
    <text evidence="2">Belongs to the SNF2/RAD54 helicase family.</text>
</comment>
<keyword evidence="7" id="KW-0238">DNA-binding</keyword>
<dbReference type="GO" id="GO:0005634">
    <property type="term" value="C:nucleus"/>
    <property type="evidence" value="ECO:0007669"/>
    <property type="project" value="UniProtKB-SubCell"/>
</dbReference>
<dbReference type="PANTHER" id="PTHR45797">
    <property type="entry name" value="RAD54-LIKE"/>
    <property type="match status" value="1"/>
</dbReference>
<accession>A0AAD5WD91</accession>
<dbReference type="CDD" id="cd18793">
    <property type="entry name" value="SF2_C_SNF"/>
    <property type="match status" value="1"/>
</dbReference>
<dbReference type="AlphaFoldDB" id="A0AAD5WD91"/>
<dbReference type="PROSITE" id="PS51194">
    <property type="entry name" value="HELICASE_CTER"/>
    <property type="match status" value="1"/>
</dbReference>
<dbReference type="EMBL" id="JAHQIW010005493">
    <property type="protein sequence ID" value="KAJ1366231.1"/>
    <property type="molecule type" value="Genomic_DNA"/>
</dbReference>
<keyword evidence="3" id="KW-0547">Nucleotide-binding</keyword>
<dbReference type="GO" id="GO:0016887">
    <property type="term" value="F:ATP hydrolysis activity"/>
    <property type="evidence" value="ECO:0007669"/>
    <property type="project" value="InterPro"/>
</dbReference>
<organism evidence="10 11">
    <name type="scientific">Parelaphostrongylus tenuis</name>
    <name type="common">Meningeal worm</name>
    <dbReference type="NCBI Taxonomy" id="148309"/>
    <lineage>
        <taxon>Eukaryota</taxon>
        <taxon>Metazoa</taxon>
        <taxon>Ecdysozoa</taxon>
        <taxon>Nematoda</taxon>
        <taxon>Chromadorea</taxon>
        <taxon>Rhabditida</taxon>
        <taxon>Rhabditina</taxon>
        <taxon>Rhabditomorpha</taxon>
        <taxon>Strongyloidea</taxon>
        <taxon>Metastrongylidae</taxon>
        <taxon>Parelaphostrongylus</taxon>
    </lineage>
</organism>
<comment type="caution">
    <text evidence="10">The sequence shown here is derived from an EMBL/GenBank/DDBJ whole genome shotgun (WGS) entry which is preliminary data.</text>
</comment>
<dbReference type="InterPro" id="IPR001650">
    <property type="entry name" value="Helicase_C-like"/>
</dbReference>
<evidence type="ECO:0000313" key="10">
    <source>
        <dbReference type="EMBL" id="KAJ1366231.1"/>
    </source>
</evidence>
<dbReference type="Pfam" id="PF00271">
    <property type="entry name" value="Helicase_C"/>
    <property type="match status" value="1"/>
</dbReference>
<comment type="subcellular location">
    <subcellularLocation>
        <location evidence="1">Nucleus</location>
    </subcellularLocation>
</comment>
<dbReference type="SMART" id="SM00490">
    <property type="entry name" value="HELICc"/>
    <property type="match status" value="1"/>
</dbReference>
<evidence type="ECO:0000256" key="4">
    <source>
        <dbReference type="ARBA" id="ARBA00022801"/>
    </source>
</evidence>
<keyword evidence="6" id="KW-0067">ATP-binding</keyword>
<reference evidence="10" key="1">
    <citation type="submission" date="2021-06" db="EMBL/GenBank/DDBJ databases">
        <title>Parelaphostrongylus tenuis whole genome reference sequence.</title>
        <authorList>
            <person name="Garwood T.J."/>
            <person name="Larsen P.A."/>
            <person name="Fountain-Jones N.M."/>
            <person name="Garbe J.R."/>
            <person name="Macchietto M.G."/>
            <person name="Kania S.A."/>
            <person name="Gerhold R.W."/>
            <person name="Richards J.E."/>
            <person name="Wolf T.M."/>
        </authorList>
    </citation>
    <scope>NUCLEOTIDE SEQUENCE</scope>
    <source>
        <strain evidence="10">MNPRO001-30</strain>
        <tissue evidence="10">Meninges</tissue>
    </source>
</reference>
<dbReference type="GO" id="GO:0005524">
    <property type="term" value="F:ATP binding"/>
    <property type="evidence" value="ECO:0007669"/>
    <property type="project" value="UniProtKB-KW"/>
</dbReference>
<name>A0AAD5WD91_PARTN</name>
<evidence type="ECO:0000256" key="6">
    <source>
        <dbReference type="ARBA" id="ARBA00022840"/>
    </source>
</evidence>
<dbReference type="Gene3D" id="3.40.50.300">
    <property type="entry name" value="P-loop containing nucleotide triphosphate hydrolases"/>
    <property type="match status" value="1"/>
</dbReference>
<proteinExistence type="inferred from homology"/>
<evidence type="ECO:0000256" key="3">
    <source>
        <dbReference type="ARBA" id="ARBA00022741"/>
    </source>
</evidence>
<feature type="domain" description="Helicase C-terminal" evidence="9">
    <location>
        <begin position="44"/>
        <end position="220"/>
    </location>
</feature>
<dbReference type="SUPFAM" id="SSF52540">
    <property type="entry name" value="P-loop containing nucleoside triphosphate hydrolases"/>
    <property type="match status" value="1"/>
</dbReference>
<evidence type="ECO:0000313" key="11">
    <source>
        <dbReference type="Proteomes" id="UP001196413"/>
    </source>
</evidence>
<keyword evidence="8" id="KW-0539">Nucleus</keyword>
<protein>
    <recommendedName>
        <fullName evidence="9">Helicase C-terminal domain-containing protein</fullName>
    </recommendedName>
</protein>
<evidence type="ECO:0000256" key="5">
    <source>
        <dbReference type="ARBA" id="ARBA00022806"/>
    </source>
</evidence>
<evidence type="ECO:0000259" key="9">
    <source>
        <dbReference type="PROSITE" id="PS51194"/>
    </source>
</evidence>
<keyword evidence="11" id="KW-1185">Reference proteome</keyword>
<dbReference type="Proteomes" id="UP001196413">
    <property type="component" value="Unassembled WGS sequence"/>
</dbReference>
<sequence length="551" mass="61436">MVVMSRHYLSIVDGMRSRDLCHLMIKMTTDLAINWCFSSMSSRNVKKLAISCALVFSQSLESLNLIKRTLEYLDETKEWFADGHEAVKAVGEKWGWKKGRDYMVIDGSVPSGKRDKIQMKFNNPFNLRARLMLISTRAGSLGTNMVAANRVVIFDACWNPSHDTQSLFRVYRFGQTKPVYIYRFIAQGTMEERIYKRQVTKESTSMRVVDKAQIQRHYYGQDLKELYRFNPSELNPNDANKRPSFAPPKDRLLAEILLSKKDAVVDYFQHDTLFAHLEEEKLSEEELKEAWNEYESDKNMSAYGRSAGFNAAMVGGTLGMENVGAMQLAHQQPFREQNMSAYGRSAGFNAAMVGGTLGMENVGAMQLAHQQPFREQNMSAYGRSAGFNAAMVGGTLGMENVGAMQLAHQQPFREQNMSAYGRSAGFNAAMVGGTLGMENVGAMQLAHQQPFREQNMSAYGRSAGFNAAMVGGTLGMENVAAMQLAHQQPFREQNMSAYGRSAGFNAAMVGGTLGMENVAAMQLAHQQPFREQNMSAYGRSAGFNAAWSVEH</sequence>
<dbReference type="InterPro" id="IPR027417">
    <property type="entry name" value="P-loop_NTPase"/>
</dbReference>
<evidence type="ECO:0000256" key="2">
    <source>
        <dbReference type="ARBA" id="ARBA00007025"/>
    </source>
</evidence>
<keyword evidence="4" id="KW-0378">Hydrolase</keyword>
<keyword evidence="5" id="KW-0347">Helicase</keyword>
<evidence type="ECO:0000256" key="1">
    <source>
        <dbReference type="ARBA" id="ARBA00004123"/>
    </source>
</evidence>
<gene>
    <name evidence="10" type="ORF">KIN20_026840</name>
</gene>
<dbReference type="PANTHER" id="PTHR45797:SF3">
    <property type="entry name" value="TRANSCRIPTIONAL REGULATOR ATRX HOMOLOG"/>
    <property type="match status" value="1"/>
</dbReference>
<evidence type="ECO:0000256" key="7">
    <source>
        <dbReference type="ARBA" id="ARBA00023125"/>
    </source>
</evidence>
<dbReference type="InterPro" id="IPR044574">
    <property type="entry name" value="ARIP4-like"/>
</dbReference>